<dbReference type="EMBL" id="BMHF01000001">
    <property type="protein sequence ID" value="GGA24084.1"/>
    <property type="molecule type" value="Genomic_DNA"/>
</dbReference>
<dbReference type="SUPFAM" id="SSF69304">
    <property type="entry name" value="Tricorn protease N-terminal domain"/>
    <property type="match status" value="1"/>
</dbReference>
<dbReference type="InterPro" id="IPR011042">
    <property type="entry name" value="6-blade_b-propeller_TolB-like"/>
</dbReference>
<evidence type="ECO:0008006" key="4">
    <source>
        <dbReference type="Google" id="ProtNLM"/>
    </source>
</evidence>
<evidence type="ECO:0000256" key="1">
    <source>
        <dbReference type="SAM" id="SignalP"/>
    </source>
</evidence>
<feature type="chain" id="PRO_5046571953" description="Translation initiation factor beta propellor-like domain-containing protein" evidence="1">
    <location>
        <begin position="28"/>
        <end position="272"/>
    </location>
</feature>
<organism evidence="2 3">
    <name type="scientific">Paenibacillus physcomitrellae</name>
    <dbReference type="NCBI Taxonomy" id="1619311"/>
    <lineage>
        <taxon>Bacteria</taxon>
        <taxon>Bacillati</taxon>
        <taxon>Bacillota</taxon>
        <taxon>Bacilli</taxon>
        <taxon>Bacillales</taxon>
        <taxon>Paenibacillaceae</taxon>
        <taxon>Paenibacillus</taxon>
    </lineage>
</organism>
<dbReference type="RefSeq" id="WP_094093211.1">
    <property type="nucleotide sequence ID" value="NZ_BMHF01000001.1"/>
</dbReference>
<proteinExistence type="predicted"/>
<dbReference type="PROSITE" id="PS51257">
    <property type="entry name" value="PROKAR_LIPOPROTEIN"/>
    <property type="match status" value="1"/>
</dbReference>
<comment type="caution">
    <text evidence="2">The sequence shown here is derived from an EMBL/GenBank/DDBJ whole genome shotgun (WGS) entry which is preliminary data.</text>
</comment>
<protein>
    <recommendedName>
        <fullName evidence="4">Translation initiation factor beta propellor-like domain-containing protein</fullName>
    </recommendedName>
</protein>
<evidence type="ECO:0000313" key="3">
    <source>
        <dbReference type="Proteomes" id="UP000609323"/>
    </source>
</evidence>
<sequence>MKLFKFIVLSLVVVSVLSACSPKEANAATHGKVDENASISPSASMASSLYYNNKSQGTVHRSSQQFVWESGSVSLIAAKLKSKEPGPDSNYLGGITVKNGDQKFQLTLKIKVHQINSVSLSGDQQFMAVSLFTGAGSQIMVVNLANGEAVDLNAELEAKTNRYVETISAYNWSPSNHQLAVAYGDTSLSNIAIYDVDQKSLSLVSSPTLLISTAHVLWQISGEVLDYVSESPSDHYKLYRYDLKASKAEEVVDFSRDEVNELNRLSPEYIQD</sequence>
<keyword evidence="3" id="KW-1185">Reference proteome</keyword>
<keyword evidence="1" id="KW-0732">Signal</keyword>
<feature type="signal peptide" evidence="1">
    <location>
        <begin position="1"/>
        <end position="27"/>
    </location>
</feature>
<reference evidence="3" key="1">
    <citation type="journal article" date="2019" name="Int. J. Syst. Evol. Microbiol.">
        <title>The Global Catalogue of Microorganisms (GCM) 10K type strain sequencing project: providing services to taxonomists for standard genome sequencing and annotation.</title>
        <authorList>
            <consortium name="The Broad Institute Genomics Platform"/>
            <consortium name="The Broad Institute Genome Sequencing Center for Infectious Disease"/>
            <person name="Wu L."/>
            <person name="Ma J."/>
        </authorList>
    </citation>
    <scope>NUCLEOTIDE SEQUENCE [LARGE SCALE GENOMIC DNA]</scope>
    <source>
        <strain evidence="3">CGMCC 1.15044</strain>
    </source>
</reference>
<gene>
    <name evidence="2" type="ORF">GCM10010917_06110</name>
</gene>
<name>A0ABQ1FPJ7_9BACL</name>
<dbReference type="Proteomes" id="UP000609323">
    <property type="component" value="Unassembled WGS sequence"/>
</dbReference>
<dbReference type="Gene3D" id="2.120.10.30">
    <property type="entry name" value="TolB, C-terminal domain"/>
    <property type="match status" value="1"/>
</dbReference>
<evidence type="ECO:0000313" key="2">
    <source>
        <dbReference type="EMBL" id="GGA24084.1"/>
    </source>
</evidence>
<accession>A0ABQ1FPJ7</accession>